<feature type="transmembrane region" description="Helical" evidence="1">
    <location>
        <begin position="313"/>
        <end position="331"/>
    </location>
</feature>
<gene>
    <name evidence="2" type="ORF">OB236_37930</name>
</gene>
<evidence type="ECO:0000313" key="2">
    <source>
        <dbReference type="EMBL" id="MCU6797920.1"/>
    </source>
</evidence>
<reference evidence="2 3" key="1">
    <citation type="submission" date="2022-09" db="EMBL/GenBank/DDBJ databases">
        <authorList>
            <person name="Han X.L."/>
            <person name="Wang Q."/>
            <person name="Lu T."/>
        </authorList>
    </citation>
    <scope>NUCLEOTIDE SEQUENCE [LARGE SCALE GENOMIC DNA]</scope>
    <source>
        <strain evidence="2 3">WQ 127069</strain>
    </source>
</reference>
<feature type="transmembrane region" description="Helical" evidence="1">
    <location>
        <begin position="351"/>
        <end position="382"/>
    </location>
</feature>
<dbReference type="RefSeq" id="WP_262688619.1">
    <property type="nucleotide sequence ID" value="NZ_JAOQIO010000124.1"/>
</dbReference>
<feature type="transmembrane region" description="Helical" evidence="1">
    <location>
        <begin position="394"/>
        <end position="411"/>
    </location>
</feature>
<keyword evidence="1" id="KW-0472">Membrane</keyword>
<dbReference type="Proteomes" id="UP001652445">
    <property type="component" value="Unassembled WGS sequence"/>
</dbReference>
<organism evidence="2 3">
    <name type="scientific">Paenibacillus baimaensis</name>
    <dbReference type="NCBI Taxonomy" id="2982185"/>
    <lineage>
        <taxon>Bacteria</taxon>
        <taxon>Bacillati</taxon>
        <taxon>Bacillota</taxon>
        <taxon>Bacilli</taxon>
        <taxon>Bacillales</taxon>
        <taxon>Paenibacillaceae</taxon>
        <taxon>Paenibacillus</taxon>
    </lineage>
</organism>
<feature type="transmembrane region" description="Helical" evidence="1">
    <location>
        <begin position="205"/>
        <end position="227"/>
    </location>
</feature>
<feature type="transmembrane region" description="Helical" evidence="1">
    <location>
        <begin position="248"/>
        <end position="265"/>
    </location>
</feature>
<comment type="caution">
    <text evidence="2">The sequence shown here is derived from an EMBL/GenBank/DDBJ whole genome shotgun (WGS) entry which is preliminary data.</text>
</comment>
<name>A0ABT2UTD9_9BACL</name>
<feature type="transmembrane region" description="Helical" evidence="1">
    <location>
        <begin position="54"/>
        <end position="73"/>
    </location>
</feature>
<feature type="transmembrane region" description="Helical" evidence="1">
    <location>
        <begin position="431"/>
        <end position="451"/>
    </location>
</feature>
<keyword evidence="1" id="KW-1133">Transmembrane helix</keyword>
<dbReference type="EMBL" id="JAOQIO010000124">
    <property type="protein sequence ID" value="MCU6797920.1"/>
    <property type="molecule type" value="Genomic_DNA"/>
</dbReference>
<protein>
    <submittedName>
        <fullName evidence="2">Uncharacterized protein</fullName>
    </submittedName>
</protein>
<accession>A0ABT2UTD9</accession>
<feature type="transmembrane region" description="Helical" evidence="1">
    <location>
        <begin position="271"/>
        <end position="292"/>
    </location>
</feature>
<feature type="transmembrane region" description="Helical" evidence="1">
    <location>
        <begin position="12"/>
        <end position="34"/>
    </location>
</feature>
<feature type="transmembrane region" description="Helical" evidence="1">
    <location>
        <begin position="133"/>
        <end position="154"/>
    </location>
</feature>
<sequence length="452" mass="49949">MITTMIHSTRPIFYSLLVLTFVLQTLIGSTWLLIVEGSLAIVCLAISMHDARRMFQIAGSLFIAAGIACMIWGQLPISQLPLLMTSNVMLISLLYMLPFINRVIRIGGYDRHLSRWLHVKSGNLGSLYVRSLAVSYLLSLFLFFAALPLVHKVLKKHLQHQEQGLANRFIASAILRGFGIVALWSPVEPLVATAVLITGISYMSLLPWMLGLSVLMFIAGGLWGLSYRRIKDEAMIQATAKAPSWPKTITFLFALLLLITLAFLLQSALHLSFFTAMTFVLLPFSIVWAIALRRLGRFVASIRLHGREGIVGLRHLLVLFLSFGFFNSAVSKSPLFHLVEGSVQSISHWPSLLLIVIFLVCFLLPVAGIHPLVVMGVFGFLLQPVLVIMNPLSIAMVLITSCLCSSFMGTFNSTVTIMSGLLRVNPYRITAWNLGFGLLFGGTGVLVSYLLL</sequence>
<keyword evidence="1" id="KW-0812">Transmembrane</keyword>
<keyword evidence="3" id="KW-1185">Reference proteome</keyword>
<feature type="transmembrane region" description="Helical" evidence="1">
    <location>
        <begin position="80"/>
        <end position="100"/>
    </location>
</feature>
<evidence type="ECO:0000313" key="3">
    <source>
        <dbReference type="Proteomes" id="UP001652445"/>
    </source>
</evidence>
<proteinExistence type="predicted"/>
<evidence type="ECO:0000256" key="1">
    <source>
        <dbReference type="SAM" id="Phobius"/>
    </source>
</evidence>